<accession>A0A4Z2IZ70</accession>
<reference evidence="2 3" key="1">
    <citation type="submission" date="2019-03" db="EMBL/GenBank/DDBJ databases">
        <title>First draft genome of Liparis tanakae, snailfish: a comprehensive survey of snailfish specific genes.</title>
        <authorList>
            <person name="Kim W."/>
            <person name="Song I."/>
            <person name="Jeong J.-H."/>
            <person name="Kim D."/>
            <person name="Kim S."/>
            <person name="Ryu S."/>
            <person name="Song J.Y."/>
            <person name="Lee S.K."/>
        </authorList>
    </citation>
    <scope>NUCLEOTIDE SEQUENCE [LARGE SCALE GENOMIC DNA]</scope>
    <source>
        <tissue evidence="2">Muscle</tissue>
    </source>
</reference>
<evidence type="ECO:0000313" key="3">
    <source>
        <dbReference type="Proteomes" id="UP000314294"/>
    </source>
</evidence>
<dbReference type="Proteomes" id="UP000314294">
    <property type="component" value="Unassembled WGS sequence"/>
</dbReference>
<evidence type="ECO:0000313" key="2">
    <source>
        <dbReference type="EMBL" id="TNN83081.1"/>
    </source>
</evidence>
<organism evidence="2 3">
    <name type="scientific">Liparis tanakae</name>
    <name type="common">Tanaka's snailfish</name>
    <dbReference type="NCBI Taxonomy" id="230148"/>
    <lineage>
        <taxon>Eukaryota</taxon>
        <taxon>Metazoa</taxon>
        <taxon>Chordata</taxon>
        <taxon>Craniata</taxon>
        <taxon>Vertebrata</taxon>
        <taxon>Euteleostomi</taxon>
        <taxon>Actinopterygii</taxon>
        <taxon>Neopterygii</taxon>
        <taxon>Teleostei</taxon>
        <taxon>Neoteleostei</taxon>
        <taxon>Acanthomorphata</taxon>
        <taxon>Eupercaria</taxon>
        <taxon>Perciformes</taxon>
        <taxon>Cottioidei</taxon>
        <taxon>Cottales</taxon>
        <taxon>Liparidae</taxon>
        <taxon>Liparis</taxon>
    </lineage>
</organism>
<evidence type="ECO:0000256" key="1">
    <source>
        <dbReference type="SAM" id="MobiDB-lite"/>
    </source>
</evidence>
<dbReference type="EMBL" id="SRLO01000035">
    <property type="protein sequence ID" value="TNN83081.1"/>
    <property type="molecule type" value="Genomic_DNA"/>
</dbReference>
<keyword evidence="3" id="KW-1185">Reference proteome</keyword>
<sequence>MEGGRGWRGGGMGEAEEEALRQAATRWKQRSLDGVMQRLPARALPVRLRLIRTHYHTTSARKQPAVVGWEESVSGSCFWLLHPRLAGGEGRTSLQRCSTQLHCGLSEERPAEHFKWRHSKRAAL</sequence>
<protein>
    <submittedName>
        <fullName evidence="2">Uncharacterized protein</fullName>
    </submittedName>
</protein>
<comment type="caution">
    <text evidence="2">The sequence shown here is derived from an EMBL/GenBank/DDBJ whole genome shotgun (WGS) entry which is preliminary data.</text>
</comment>
<gene>
    <name evidence="2" type="ORF">EYF80_006688</name>
</gene>
<feature type="compositionally biased region" description="Gly residues" evidence="1">
    <location>
        <begin position="1"/>
        <end position="13"/>
    </location>
</feature>
<name>A0A4Z2IZ70_9TELE</name>
<feature type="region of interest" description="Disordered" evidence="1">
    <location>
        <begin position="1"/>
        <end position="23"/>
    </location>
</feature>
<dbReference type="AlphaFoldDB" id="A0A4Z2IZ70"/>
<proteinExistence type="predicted"/>